<dbReference type="SUPFAM" id="SSF56672">
    <property type="entry name" value="DNA/RNA polymerases"/>
    <property type="match status" value="1"/>
</dbReference>
<dbReference type="Gene3D" id="3.40.250.10">
    <property type="entry name" value="Rhodanese-like domain"/>
    <property type="match status" value="1"/>
</dbReference>
<evidence type="ECO:0000256" key="2">
    <source>
        <dbReference type="ARBA" id="ARBA00030971"/>
    </source>
</evidence>
<evidence type="ECO:0000256" key="3">
    <source>
        <dbReference type="SAM" id="Coils"/>
    </source>
</evidence>
<dbReference type="PROSITE" id="PS50206">
    <property type="entry name" value="RHODANESE_3"/>
    <property type="match status" value="1"/>
</dbReference>
<feature type="domain" description="Reverse transcriptase" evidence="5">
    <location>
        <begin position="99"/>
        <end position="367"/>
    </location>
</feature>
<evidence type="ECO:0000259" key="5">
    <source>
        <dbReference type="PROSITE" id="PS50878"/>
    </source>
</evidence>
<organism evidence="6 7">
    <name type="scientific">Plutella xylostella</name>
    <name type="common">Diamondback moth</name>
    <name type="synonym">Plutella maculipennis</name>
    <dbReference type="NCBI Taxonomy" id="51655"/>
    <lineage>
        <taxon>Eukaryota</taxon>
        <taxon>Metazoa</taxon>
        <taxon>Ecdysozoa</taxon>
        <taxon>Arthropoda</taxon>
        <taxon>Hexapoda</taxon>
        <taxon>Insecta</taxon>
        <taxon>Pterygota</taxon>
        <taxon>Neoptera</taxon>
        <taxon>Endopterygota</taxon>
        <taxon>Lepidoptera</taxon>
        <taxon>Glossata</taxon>
        <taxon>Ditrysia</taxon>
        <taxon>Yponomeutoidea</taxon>
        <taxon>Plutellidae</taxon>
        <taxon>Plutella</taxon>
    </lineage>
</organism>
<dbReference type="Proteomes" id="UP000653454">
    <property type="component" value="Unassembled WGS sequence"/>
</dbReference>
<dbReference type="PANTHER" id="PTHR47027:SF25">
    <property type="entry name" value="REVERSE TRANSCRIPTASE DOMAIN-CONTAINING PROTEIN"/>
    <property type="match status" value="1"/>
</dbReference>
<dbReference type="InterPro" id="IPR035985">
    <property type="entry name" value="Ubiquitin-activating_enz"/>
</dbReference>
<evidence type="ECO:0000259" key="4">
    <source>
        <dbReference type="PROSITE" id="PS50206"/>
    </source>
</evidence>
<gene>
    <name evidence="6" type="ORF">PLXY2_LOCUS7039</name>
</gene>
<dbReference type="SUPFAM" id="SSF69572">
    <property type="entry name" value="Activating enzymes of the ubiquitin-like proteins"/>
    <property type="match status" value="2"/>
</dbReference>
<dbReference type="Pfam" id="PF00581">
    <property type="entry name" value="Rhodanese"/>
    <property type="match status" value="1"/>
</dbReference>
<feature type="coiled-coil region" evidence="3">
    <location>
        <begin position="4"/>
        <end position="31"/>
    </location>
</feature>
<feature type="domain" description="Rhodanese" evidence="4">
    <location>
        <begin position="1046"/>
        <end position="1145"/>
    </location>
</feature>
<dbReference type="CDD" id="cd01650">
    <property type="entry name" value="RT_nLTR_like"/>
    <property type="match status" value="1"/>
</dbReference>
<protein>
    <recommendedName>
        <fullName evidence="2">Ubiquitin activating enzyme 4</fullName>
    </recommendedName>
</protein>
<name>A0A8S4F0H8_PLUXY</name>
<dbReference type="InterPro" id="IPR045609">
    <property type="entry name" value="DUF6451"/>
</dbReference>
<dbReference type="Pfam" id="PF00078">
    <property type="entry name" value="RVT_1"/>
    <property type="match status" value="1"/>
</dbReference>
<feature type="coiled-coil region" evidence="3">
    <location>
        <begin position="757"/>
        <end position="784"/>
    </location>
</feature>
<dbReference type="InterPro" id="IPR043502">
    <property type="entry name" value="DNA/RNA_pol_sf"/>
</dbReference>
<dbReference type="GO" id="GO:0008641">
    <property type="term" value="F:ubiquitin-like modifier activating enzyme activity"/>
    <property type="evidence" value="ECO:0007669"/>
    <property type="project" value="InterPro"/>
</dbReference>
<dbReference type="InterPro" id="IPR000477">
    <property type="entry name" value="RT_dom"/>
</dbReference>
<dbReference type="InterPro" id="IPR001763">
    <property type="entry name" value="Rhodanese-like_dom"/>
</dbReference>
<dbReference type="GO" id="GO:0071897">
    <property type="term" value="P:DNA biosynthetic process"/>
    <property type="evidence" value="ECO:0007669"/>
    <property type="project" value="UniProtKB-ARBA"/>
</dbReference>
<evidence type="ECO:0000313" key="6">
    <source>
        <dbReference type="EMBL" id="CAG9120298.1"/>
    </source>
</evidence>
<evidence type="ECO:0000313" key="7">
    <source>
        <dbReference type="Proteomes" id="UP000653454"/>
    </source>
</evidence>
<sequence length="1147" mass="129604">MERIVQLESEIAELRKNLHEKENELYELKKSCVVPAPQETFQFESNLQYGQSNGGCNAEIGDKLPRWAIERYSRQILLPSLGVGGQARLCAARVLVVGAGGLGCPAASYLAGAGVARVPKKGDPSRCDNWRGITLLPAAAKVLAKILLNRIAPKVAVTLRDEQAGFRPGRSCTDHTNTLRVLIEQCVEWQSELFLAFVDFEKAFDTVKWTALWSSLQRRGIPACIIQVIRSLYEGSTCRVVHEKELGAPIRISAGVKQGCLLSPLLFVILLDDVMRNVVAIPRGISWASGVLEDLDYADDIVLISPTLDLLQEKLVHLQEEARVMGLRINRRKTVDMRIKAKTSDALILDNQRLDSVDTFTYLGSTVTRQGGADENIESRIKKAKAAFAQLKPVWDSNVLTRRIKISLFDSIVKSVLLFGCETWRVTKGLTNKLQVFVNKSLRSILRVFWPKTIRNEDLWKLCRQSPIGKEIAKRKWRWIGHTVRRGATNAANVAFDWRPPNGKRSRGRPVQTWRRSVENELRAAGLSWSEAKRHIGLVDYDTVDVTNIHRQLLHGEADQGAGKVHSAARAIHRINSHVTVTPHNVQLASGNALDVISRYDLVLDCSDNVPTRYLLNDACVLLKVPLISGSALKMEGQLTIYNYRAEKNDNEKDASYCGPCYRCLFPSPPPPETVGSCSANGVCGPVPGAIGTLQALEAIKLVVGFPHGQLLVGRMLIFDGEDATFRIVKLRPRDPNCAACSENPKITQLLDYETFCRSKAKEKKKQEAKLKTQRRNEEKQKRMAGRSYLGFRRAEQKNKEKWIQDVPKEERKIGPPCNSEYCAKGIDRHCPAFDEEKRQRIFCHFWNELDWAGKKKFVRSLVASVPPKRRRVKNKEVSRKGDSKLYHLFDDNERVPVCRITFLNTLGLKESMVRWWLTNEDVVKKTKKPVKSLNVDSYIDLLPTAPPKCSICRNMSTKMYIDCDGIKNQYQLYNKYVKDMRAAGVNPASRKTFSLVFKGKNLSIFKPKNETDVCDMDLDLKILEPQNRITATRLASKLKQNLETSEQRHLLVDVRSEPEFHMCRIEGAVNYPIDSLDKKQEFDKLLEAIRSCTSQVTFICRRGNDSQLVAQRVLHAIDKEQCGRITDLTGGLHAWAKLVDQEFPIY</sequence>
<accession>A0A8S4F0H8</accession>
<dbReference type="AlphaFoldDB" id="A0A8S4F0H8"/>
<proteinExistence type="predicted"/>
<reference evidence="6" key="1">
    <citation type="submission" date="2020-11" db="EMBL/GenBank/DDBJ databases">
        <authorList>
            <person name="Whiteford S."/>
        </authorList>
    </citation>
    <scope>NUCLEOTIDE SEQUENCE</scope>
</reference>
<dbReference type="Gene3D" id="3.40.50.720">
    <property type="entry name" value="NAD(P)-binding Rossmann-like Domain"/>
    <property type="match status" value="2"/>
</dbReference>
<comment type="caution">
    <text evidence="6">The sequence shown here is derived from an EMBL/GenBank/DDBJ whole genome shotgun (WGS) entry which is preliminary data.</text>
</comment>
<dbReference type="GO" id="GO:0006777">
    <property type="term" value="P:Mo-molybdopterin cofactor biosynthetic process"/>
    <property type="evidence" value="ECO:0007669"/>
    <property type="project" value="UniProtKB-KW"/>
</dbReference>
<dbReference type="Pfam" id="PF20049">
    <property type="entry name" value="DUF6451"/>
    <property type="match status" value="1"/>
</dbReference>
<keyword evidence="1" id="KW-0501">Molybdenum cofactor biosynthesis</keyword>
<dbReference type="Pfam" id="PF00899">
    <property type="entry name" value="ThiF"/>
    <property type="match status" value="2"/>
</dbReference>
<dbReference type="InterPro" id="IPR036873">
    <property type="entry name" value="Rhodanese-like_dom_sf"/>
</dbReference>
<dbReference type="InterPro" id="IPR000594">
    <property type="entry name" value="ThiF_NAD_FAD-bd"/>
</dbReference>
<dbReference type="PROSITE" id="PS50878">
    <property type="entry name" value="RT_POL"/>
    <property type="match status" value="1"/>
</dbReference>
<keyword evidence="3" id="KW-0175">Coiled coil</keyword>
<dbReference type="SMART" id="SM00450">
    <property type="entry name" value="RHOD"/>
    <property type="match status" value="1"/>
</dbReference>
<dbReference type="CDD" id="cd00757">
    <property type="entry name" value="ThiF_MoeB_HesA_family"/>
    <property type="match status" value="1"/>
</dbReference>
<dbReference type="SUPFAM" id="SSF52821">
    <property type="entry name" value="Rhodanese/Cell cycle control phosphatase"/>
    <property type="match status" value="1"/>
</dbReference>
<evidence type="ECO:0000256" key="1">
    <source>
        <dbReference type="ARBA" id="ARBA00023150"/>
    </source>
</evidence>
<dbReference type="EMBL" id="CAJHNJ030000023">
    <property type="protein sequence ID" value="CAG9120298.1"/>
    <property type="molecule type" value="Genomic_DNA"/>
</dbReference>
<dbReference type="PANTHER" id="PTHR47027">
    <property type="entry name" value="REVERSE TRANSCRIPTASE DOMAIN-CONTAINING PROTEIN"/>
    <property type="match status" value="1"/>
</dbReference>
<keyword evidence="7" id="KW-1185">Reference proteome</keyword>